<dbReference type="SUPFAM" id="SSF53448">
    <property type="entry name" value="Nucleotide-diphospho-sugar transferases"/>
    <property type="match status" value="1"/>
</dbReference>
<dbReference type="InterPro" id="IPR001173">
    <property type="entry name" value="Glyco_trans_2-like"/>
</dbReference>
<reference evidence="3 4" key="1">
    <citation type="submission" date="2015-05" db="EMBL/GenBank/DDBJ databases">
        <title>Complete genome sequence of a sulfur-oxidizing gammaproteobacterium strain HA5.</title>
        <authorList>
            <person name="Miura A."/>
            <person name="Kojima H."/>
            <person name="Fukui M."/>
        </authorList>
    </citation>
    <scope>NUCLEOTIDE SEQUENCE [LARGE SCALE GENOMIC DNA]</scope>
    <source>
        <strain evidence="3 4">HA5</strain>
    </source>
</reference>
<comment type="similarity">
    <text evidence="1">Belongs to the glycosyltransferase 2 family. WaaE/KdtX subfamily.</text>
</comment>
<evidence type="ECO:0000313" key="3">
    <source>
        <dbReference type="EMBL" id="BAV34961.1"/>
    </source>
</evidence>
<dbReference type="InterPro" id="IPR029044">
    <property type="entry name" value="Nucleotide-diphossugar_trans"/>
</dbReference>
<dbReference type="KEGG" id="slim:SCL_2684"/>
<dbReference type="CDD" id="cd02511">
    <property type="entry name" value="Beta4Glucosyltransferase"/>
    <property type="match status" value="1"/>
</dbReference>
<dbReference type="RefSeq" id="WP_096361652.1">
    <property type="nucleotide sequence ID" value="NZ_AP014879.1"/>
</dbReference>
<evidence type="ECO:0000259" key="2">
    <source>
        <dbReference type="Pfam" id="PF00535"/>
    </source>
</evidence>
<dbReference type="InParanoid" id="A0A1B4XJJ1"/>
<evidence type="ECO:0000256" key="1">
    <source>
        <dbReference type="ARBA" id="ARBA00038494"/>
    </source>
</evidence>
<name>A0A1B4XJJ1_9GAMM</name>
<feature type="domain" description="Glycosyltransferase 2-like" evidence="2">
    <location>
        <begin position="12"/>
        <end position="152"/>
    </location>
</feature>
<dbReference type="OrthoDB" id="9815923at2"/>
<dbReference type="PANTHER" id="PTHR43630:SF2">
    <property type="entry name" value="GLYCOSYLTRANSFERASE"/>
    <property type="match status" value="1"/>
</dbReference>
<organism evidence="3 4">
    <name type="scientific">Sulfuricaulis limicola</name>
    <dbReference type="NCBI Taxonomy" id="1620215"/>
    <lineage>
        <taxon>Bacteria</taxon>
        <taxon>Pseudomonadati</taxon>
        <taxon>Pseudomonadota</taxon>
        <taxon>Gammaproteobacteria</taxon>
        <taxon>Acidiferrobacterales</taxon>
        <taxon>Acidiferrobacteraceae</taxon>
        <taxon>Sulfuricaulis</taxon>
    </lineage>
</organism>
<dbReference type="PANTHER" id="PTHR43630">
    <property type="entry name" value="POLY-BETA-1,6-N-ACETYL-D-GLUCOSAMINE SYNTHASE"/>
    <property type="match status" value="1"/>
</dbReference>
<evidence type="ECO:0000313" key="4">
    <source>
        <dbReference type="Proteomes" id="UP000243180"/>
    </source>
</evidence>
<accession>A0A1B4XJJ1</accession>
<dbReference type="AlphaFoldDB" id="A0A1B4XJJ1"/>
<dbReference type="Proteomes" id="UP000243180">
    <property type="component" value="Chromosome"/>
</dbReference>
<dbReference type="Pfam" id="PF00535">
    <property type="entry name" value="Glycos_transf_2"/>
    <property type="match status" value="1"/>
</dbReference>
<dbReference type="EMBL" id="AP014879">
    <property type="protein sequence ID" value="BAV34961.1"/>
    <property type="molecule type" value="Genomic_DNA"/>
</dbReference>
<keyword evidence="4" id="KW-1185">Reference proteome</keyword>
<dbReference type="Gene3D" id="3.90.550.10">
    <property type="entry name" value="Spore Coat Polysaccharide Biosynthesis Protein SpsA, Chain A"/>
    <property type="match status" value="1"/>
</dbReference>
<protein>
    <submittedName>
        <fullName evidence="3">Benzoate transporter</fullName>
    </submittedName>
</protein>
<sequence>MAEPSGTRLPVSAVIITRNAASCIEPCLQSVSFADEILVVDSGSTDATLEIARRHGARVLHQDWLGYGGQKEFATRQAKHDWVLSLDADERVSDELRESIREALAAPNFQACRMARRNRFMGRWLRHGEGYPDWSLRLYHRGHARWSDDPVHEKVETGGKIITLPGDLLHESEQGIADYLEKQNRYTTLQAEAMHRAGRHANPLKLLLSPVFRFIKFYFVRLGFLDGVPGLVHISIGCFNSWCKYAKLIDLRRRENRKPD</sequence>
<gene>
    <name evidence="3" type="ORF">SCL_2684</name>
</gene>
<proteinExistence type="inferred from homology"/>